<evidence type="ECO:0000259" key="7">
    <source>
        <dbReference type="PROSITE" id="PS50850"/>
    </source>
</evidence>
<evidence type="ECO:0000313" key="9">
    <source>
        <dbReference type="Proteomes" id="UP000076625"/>
    </source>
</evidence>
<protein>
    <submittedName>
        <fullName evidence="8">MFS transporter</fullName>
    </submittedName>
</protein>
<feature type="transmembrane region" description="Helical" evidence="6">
    <location>
        <begin position="323"/>
        <end position="345"/>
    </location>
</feature>
<feature type="domain" description="Major facilitator superfamily (MFS) profile" evidence="7">
    <location>
        <begin position="184"/>
        <end position="388"/>
    </location>
</feature>
<dbReference type="Gene3D" id="1.20.1250.20">
    <property type="entry name" value="MFS general substrate transporter like domains"/>
    <property type="match status" value="2"/>
</dbReference>
<feature type="transmembrane region" description="Helical" evidence="6">
    <location>
        <begin position="71"/>
        <end position="97"/>
    </location>
</feature>
<keyword evidence="4 6" id="KW-1133">Transmembrane helix</keyword>
<evidence type="ECO:0000256" key="4">
    <source>
        <dbReference type="ARBA" id="ARBA00022989"/>
    </source>
</evidence>
<keyword evidence="9" id="KW-1185">Reference proteome</keyword>
<dbReference type="RefSeq" id="WP_066610944.1">
    <property type="nucleotide sequence ID" value="NZ_LQQU01000013.1"/>
</dbReference>
<dbReference type="InterPro" id="IPR011701">
    <property type="entry name" value="MFS"/>
</dbReference>
<feature type="transmembrane region" description="Helical" evidence="6">
    <location>
        <begin position="264"/>
        <end position="297"/>
    </location>
</feature>
<dbReference type="PROSITE" id="PS50850">
    <property type="entry name" value="MFS"/>
    <property type="match status" value="1"/>
</dbReference>
<dbReference type="PANTHER" id="PTHR42688">
    <property type="entry name" value="CONSERVED PROTEIN"/>
    <property type="match status" value="1"/>
</dbReference>
<dbReference type="InterPro" id="IPR036259">
    <property type="entry name" value="MFS_trans_sf"/>
</dbReference>
<dbReference type="InterPro" id="IPR052425">
    <property type="entry name" value="Uncharacterized_MFS-type"/>
</dbReference>
<evidence type="ECO:0000256" key="2">
    <source>
        <dbReference type="ARBA" id="ARBA00022475"/>
    </source>
</evidence>
<comment type="subcellular location">
    <subcellularLocation>
        <location evidence="1">Cell membrane</location>
        <topology evidence="1">Multi-pass membrane protein</topology>
    </subcellularLocation>
</comment>
<dbReference type="Pfam" id="PF07690">
    <property type="entry name" value="MFS_1"/>
    <property type="match status" value="2"/>
</dbReference>
<organism evidence="8 9">
    <name type="scientific">Crenobacter luteus</name>
    <dbReference type="NCBI Taxonomy" id="1452487"/>
    <lineage>
        <taxon>Bacteria</taxon>
        <taxon>Pseudomonadati</taxon>
        <taxon>Pseudomonadota</taxon>
        <taxon>Betaproteobacteria</taxon>
        <taxon>Neisseriales</taxon>
        <taxon>Neisseriaceae</taxon>
        <taxon>Crenobacter</taxon>
    </lineage>
</organism>
<dbReference type="Proteomes" id="UP000076625">
    <property type="component" value="Unassembled WGS sequence"/>
</dbReference>
<dbReference type="STRING" id="1452487.AVW16_08420"/>
<feature type="transmembrane region" description="Helical" evidence="6">
    <location>
        <begin position="201"/>
        <end position="223"/>
    </location>
</feature>
<keyword evidence="2" id="KW-1003">Cell membrane</keyword>
<feature type="transmembrane region" description="Helical" evidence="6">
    <location>
        <begin position="157"/>
        <end position="179"/>
    </location>
</feature>
<evidence type="ECO:0000256" key="6">
    <source>
        <dbReference type="SAM" id="Phobius"/>
    </source>
</evidence>
<accession>A0A161SI75</accession>
<name>A0A161SI75_9NEIS</name>
<dbReference type="GO" id="GO:0005886">
    <property type="term" value="C:plasma membrane"/>
    <property type="evidence" value="ECO:0007669"/>
    <property type="project" value="UniProtKB-SubCell"/>
</dbReference>
<reference evidence="9" key="1">
    <citation type="submission" date="2016-01" db="EMBL/GenBank/DDBJ databases">
        <title>Draft genome of Chromobacterium sp. F49.</title>
        <authorList>
            <person name="Hong K.W."/>
        </authorList>
    </citation>
    <scope>NUCLEOTIDE SEQUENCE [LARGE SCALE GENOMIC DNA]</scope>
    <source>
        <strain evidence="9">CN10</strain>
    </source>
</reference>
<dbReference type="CDD" id="cd17370">
    <property type="entry name" value="MFS_MJ1317_like"/>
    <property type="match status" value="1"/>
</dbReference>
<feature type="transmembrane region" description="Helical" evidence="6">
    <location>
        <begin position="28"/>
        <end position="50"/>
    </location>
</feature>
<comment type="caution">
    <text evidence="8">The sequence shown here is derived from an EMBL/GenBank/DDBJ whole genome shotgun (WGS) entry which is preliminary data.</text>
</comment>
<dbReference type="SUPFAM" id="SSF103473">
    <property type="entry name" value="MFS general substrate transporter"/>
    <property type="match status" value="1"/>
</dbReference>
<evidence type="ECO:0000256" key="5">
    <source>
        <dbReference type="ARBA" id="ARBA00023136"/>
    </source>
</evidence>
<proteinExistence type="predicted"/>
<dbReference type="OrthoDB" id="9803985at2"/>
<keyword evidence="3 6" id="KW-0812">Transmembrane</keyword>
<sequence>MLLLGTVSLFGDMTYESARSISGPFLALLGASATTVGVAAGLGELLGYALRLVSGNLVDRTRRYWSIALTGYALNLLAVPLLALAGSWQLAVGLLFIERAGRAIRVSPRDAMLSFAGRRMGKGWGFALHEAMDQGGAMLGPLAVAALLAWRHDYRLGFAVLLLPALLSLGVLLLARALYPNPAALEPAGLALGARGFDRVYWRYLIAAGCIAAGFADYPLIAFHLGKSGGVGGEWIAMFYAIAMGVDGLAALLLGYGYDRHGLSVLVLAAVLAMPVAPLVFWGGFGASLAGAILWGLGMGAQESIMKATIAAMSPAEQRGRAFGVYHLAFGVFWFAGSALMGWLYDVSLTALVVFSVALQGLAAVQLFTLIGPIDRYLLPATPPDGRA</sequence>
<dbReference type="InterPro" id="IPR020846">
    <property type="entry name" value="MFS_dom"/>
</dbReference>
<feature type="transmembrane region" description="Helical" evidence="6">
    <location>
        <begin position="235"/>
        <end position="258"/>
    </location>
</feature>
<feature type="transmembrane region" description="Helical" evidence="6">
    <location>
        <begin position="351"/>
        <end position="371"/>
    </location>
</feature>
<evidence type="ECO:0000256" key="1">
    <source>
        <dbReference type="ARBA" id="ARBA00004651"/>
    </source>
</evidence>
<evidence type="ECO:0000256" key="3">
    <source>
        <dbReference type="ARBA" id="ARBA00022692"/>
    </source>
</evidence>
<gene>
    <name evidence="8" type="ORF">AVW16_08420</name>
</gene>
<keyword evidence="5 6" id="KW-0472">Membrane</keyword>
<dbReference type="AlphaFoldDB" id="A0A161SI75"/>
<dbReference type="GO" id="GO:0022857">
    <property type="term" value="F:transmembrane transporter activity"/>
    <property type="evidence" value="ECO:0007669"/>
    <property type="project" value="InterPro"/>
</dbReference>
<evidence type="ECO:0000313" key="8">
    <source>
        <dbReference type="EMBL" id="KZE33550.1"/>
    </source>
</evidence>
<dbReference type="PANTHER" id="PTHR42688:SF1">
    <property type="entry name" value="BLR5212 PROTEIN"/>
    <property type="match status" value="1"/>
</dbReference>
<dbReference type="EMBL" id="LQQU01000013">
    <property type="protein sequence ID" value="KZE33550.1"/>
    <property type="molecule type" value="Genomic_DNA"/>
</dbReference>